<reference evidence="2" key="1">
    <citation type="submission" date="2021-06" db="EMBL/GenBank/DDBJ databases">
        <authorList>
            <person name="Hodson N. C."/>
            <person name="Mongue J. A."/>
            <person name="Jaron S. K."/>
        </authorList>
    </citation>
    <scope>NUCLEOTIDE SEQUENCE</scope>
</reference>
<feature type="non-terminal residue" evidence="2">
    <location>
        <position position="1"/>
    </location>
</feature>
<dbReference type="GO" id="GO:0016614">
    <property type="term" value="F:oxidoreductase activity, acting on CH-OH group of donors"/>
    <property type="evidence" value="ECO:0007669"/>
    <property type="project" value="InterPro"/>
</dbReference>
<sequence length="179" mass="20120">MVGQNLQDHICTYLGPFFTNPNTSQILDRDASIIDAAKFFITKNGMTTSTTAHAMAFLATPKAKLEGLGDWSDIQLIYSGFSIFKEYARDVAHGFHMDPVKLQKYYEHAVEKDSFTVLTSLARPVQRGEILLRSSDPYDTLHIDPKYLQNQEDIQVLIQGVKMVVELAEKSSSFQRIGA</sequence>
<dbReference type="GO" id="GO:0050660">
    <property type="term" value="F:flavin adenine dinucleotide binding"/>
    <property type="evidence" value="ECO:0007669"/>
    <property type="project" value="InterPro"/>
</dbReference>
<dbReference type="PANTHER" id="PTHR11552">
    <property type="entry name" value="GLUCOSE-METHANOL-CHOLINE GMC OXIDOREDUCTASE"/>
    <property type="match status" value="1"/>
</dbReference>
<evidence type="ECO:0000313" key="3">
    <source>
        <dbReference type="Proteomes" id="UP000708208"/>
    </source>
</evidence>
<feature type="domain" description="Glucose-methanol-choline oxidoreductase C-terminal" evidence="1">
    <location>
        <begin position="124"/>
        <end position="171"/>
    </location>
</feature>
<proteinExistence type="predicted"/>
<evidence type="ECO:0000259" key="1">
    <source>
        <dbReference type="Pfam" id="PF05199"/>
    </source>
</evidence>
<keyword evidence="3" id="KW-1185">Reference proteome</keyword>
<accession>A0A8J2K1F7</accession>
<dbReference type="EMBL" id="CAJVCH010157609">
    <property type="protein sequence ID" value="CAG7728049.1"/>
    <property type="molecule type" value="Genomic_DNA"/>
</dbReference>
<organism evidence="2 3">
    <name type="scientific">Allacma fusca</name>
    <dbReference type="NCBI Taxonomy" id="39272"/>
    <lineage>
        <taxon>Eukaryota</taxon>
        <taxon>Metazoa</taxon>
        <taxon>Ecdysozoa</taxon>
        <taxon>Arthropoda</taxon>
        <taxon>Hexapoda</taxon>
        <taxon>Collembola</taxon>
        <taxon>Symphypleona</taxon>
        <taxon>Sminthuridae</taxon>
        <taxon>Allacma</taxon>
    </lineage>
</organism>
<evidence type="ECO:0000313" key="2">
    <source>
        <dbReference type="EMBL" id="CAG7728049.1"/>
    </source>
</evidence>
<comment type="caution">
    <text evidence="2">The sequence shown here is derived from an EMBL/GenBank/DDBJ whole genome shotgun (WGS) entry which is preliminary data.</text>
</comment>
<dbReference type="Pfam" id="PF05199">
    <property type="entry name" value="GMC_oxred_C"/>
    <property type="match status" value="1"/>
</dbReference>
<dbReference type="PANTHER" id="PTHR11552:SF147">
    <property type="entry name" value="CHOLINE DEHYDROGENASE, MITOCHONDRIAL"/>
    <property type="match status" value="1"/>
</dbReference>
<protein>
    <recommendedName>
        <fullName evidence="1">Glucose-methanol-choline oxidoreductase C-terminal domain-containing protein</fullName>
    </recommendedName>
</protein>
<dbReference type="OrthoDB" id="269227at2759"/>
<dbReference type="AlphaFoldDB" id="A0A8J2K1F7"/>
<dbReference type="Proteomes" id="UP000708208">
    <property type="component" value="Unassembled WGS sequence"/>
</dbReference>
<gene>
    <name evidence="2" type="ORF">AFUS01_LOCUS16859</name>
</gene>
<dbReference type="InterPro" id="IPR012132">
    <property type="entry name" value="GMC_OxRdtase"/>
</dbReference>
<dbReference type="InterPro" id="IPR007867">
    <property type="entry name" value="GMC_OxRtase_C"/>
</dbReference>
<name>A0A8J2K1F7_9HEXA</name>